<feature type="domain" description="BPL/LPL catalytic" evidence="6">
    <location>
        <begin position="57"/>
        <end position="255"/>
    </location>
</feature>
<feature type="binding site" evidence="5">
    <location>
        <begin position="89"/>
        <end position="91"/>
    </location>
    <ligand>
        <name>biotin</name>
        <dbReference type="ChEBI" id="CHEBI:57586"/>
    </ligand>
</feature>
<dbReference type="GO" id="GO:0003677">
    <property type="term" value="F:DNA binding"/>
    <property type="evidence" value="ECO:0007669"/>
    <property type="project" value="UniProtKB-UniRule"/>
</dbReference>
<dbReference type="RefSeq" id="WP_092449819.1">
    <property type="nucleotide sequence ID" value="NZ_FOJI01000001.1"/>
</dbReference>
<dbReference type="Gene3D" id="1.10.10.10">
    <property type="entry name" value="Winged helix-like DNA-binding domain superfamily/Winged helix DNA-binding domain"/>
    <property type="match status" value="1"/>
</dbReference>
<organism evidence="7 8">
    <name type="scientific">[Clostridium] fimetarium</name>
    <dbReference type="NCBI Taxonomy" id="99656"/>
    <lineage>
        <taxon>Bacteria</taxon>
        <taxon>Bacillati</taxon>
        <taxon>Bacillota</taxon>
        <taxon>Clostridia</taxon>
        <taxon>Lachnospirales</taxon>
        <taxon>Lachnospiraceae</taxon>
    </lineage>
</organism>
<evidence type="ECO:0000256" key="4">
    <source>
        <dbReference type="ARBA" id="ARBA00023267"/>
    </source>
</evidence>
<reference evidence="7 8" key="1">
    <citation type="submission" date="2016-10" db="EMBL/GenBank/DDBJ databases">
        <authorList>
            <person name="de Groot N.N."/>
        </authorList>
    </citation>
    <scope>NUCLEOTIDE SEQUENCE [LARGE SCALE GENOMIC DNA]</scope>
    <source>
        <strain evidence="7 8">DSM 9179</strain>
    </source>
</reference>
<dbReference type="InterPro" id="IPR045864">
    <property type="entry name" value="aa-tRNA-synth_II/BPL/LPL"/>
</dbReference>
<accession>A0A1I0M9M7</accession>
<dbReference type="InterPro" id="IPR030855">
    <property type="entry name" value="Bifunct_BirA"/>
</dbReference>
<keyword evidence="1 5" id="KW-0436">Ligase</keyword>
<dbReference type="InterPro" id="IPR013196">
    <property type="entry name" value="HTH_11"/>
</dbReference>
<dbReference type="InterPro" id="IPR036388">
    <property type="entry name" value="WH-like_DNA-bd_sf"/>
</dbReference>
<name>A0A1I0M9M7_9FIRM</name>
<dbReference type="InterPro" id="IPR004143">
    <property type="entry name" value="BPL_LPL_catalytic"/>
</dbReference>
<feature type="DNA-binding region" description="H-T-H motif" evidence="5">
    <location>
        <begin position="18"/>
        <end position="37"/>
    </location>
</feature>
<dbReference type="CDD" id="cd16442">
    <property type="entry name" value="BPL"/>
    <property type="match status" value="1"/>
</dbReference>
<dbReference type="InterPro" id="IPR003142">
    <property type="entry name" value="BPL_C"/>
</dbReference>
<dbReference type="PROSITE" id="PS51733">
    <property type="entry name" value="BPL_LPL_CATALYTIC"/>
    <property type="match status" value="1"/>
</dbReference>
<dbReference type="SUPFAM" id="SSF50037">
    <property type="entry name" value="C-terminal domain of transcriptional repressors"/>
    <property type="match status" value="1"/>
</dbReference>
<dbReference type="GO" id="GO:0004077">
    <property type="term" value="F:biotin--[biotin carboxyl-carrier protein] ligase activity"/>
    <property type="evidence" value="ECO:0007669"/>
    <property type="project" value="UniProtKB-UniRule"/>
</dbReference>
<proteinExistence type="inferred from homology"/>
<dbReference type="PANTHER" id="PTHR12835:SF5">
    <property type="entry name" value="BIOTIN--PROTEIN LIGASE"/>
    <property type="match status" value="1"/>
</dbReference>
<feature type="binding site" evidence="5">
    <location>
        <position position="184"/>
    </location>
    <ligand>
        <name>biotin</name>
        <dbReference type="ChEBI" id="CHEBI:57586"/>
    </ligand>
</feature>
<dbReference type="CDD" id="cd00090">
    <property type="entry name" value="HTH_ARSR"/>
    <property type="match status" value="1"/>
</dbReference>
<dbReference type="Gene3D" id="2.30.30.100">
    <property type="match status" value="1"/>
</dbReference>
<evidence type="ECO:0000313" key="7">
    <source>
        <dbReference type="EMBL" id="SEV84426.1"/>
    </source>
</evidence>
<dbReference type="EC" id="6.3.4.15" evidence="5"/>
<dbReference type="InterPro" id="IPR004408">
    <property type="entry name" value="Biotin_CoA_COase_ligase"/>
</dbReference>
<feature type="binding site" evidence="5">
    <location>
        <position position="113"/>
    </location>
    <ligand>
        <name>biotin</name>
        <dbReference type="ChEBI" id="CHEBI:57586"/>
    </ligand>
</feature>
<dbReference type="GO" id="GO:0006355">
    <property type="term" value="P:regulation of DNA-templated transcription"/>
    <property type="evidence" value="ECO:0007669"/>
    <property type="project" value="UniProtKB-UniRule"/>
</dbReference>
<keyword evidence="5" id="KW-0805">Transcription regulation</keyword>
<evidence type="ECO:0000256" key="1">
    <source>
        <dbReference type="ARBA" id="ARBA00022598"/>
    </source>
</evidence>
<sequence>MKTKILKVLRNSDKYISGQSICDELGISRTAVWKYMNQLKEDGYGIEATQNKGYNITKYPDVLTEVELGSLFETAFFGNKIYFYDEIDSTNNEAKKKAEDGAKQGTLVIAECQNGGRGRRGKKWISPSGSGIWMSFVLKPTIHPYGASMITLVAALSVVSALKNIKGLECNIKWPNDIVANGKKICGILTEMSSELDAVNYVIIGIGININSTEFDEEISDIASSVFLETGLTIKRSQVVADFAKYFEKYYSIFMQTQDLRGLIDEYNGLLVNVGKEVKINNINSQFIGNAIGINDKGELLVKKQDGSVEKVIAGEVSVRGLYGYV</sequence>
<dbReference type="GO" id="GO:0009249">
    <property type="term" value="P:protein lipoylation"/>
    <property type="evidence" value="ECO:0007669"/>
    <property type="project" value="UniProtKB-ARBA"/>
</dbReference>
<dbReference type="Pfam" id="PF03099">
    <property type="entry name" value="BPL_LplA_LipB"/>
    <property type="match status" value="1"/>
</dbReference>
<evidence type="ECO:0000259" key="6">
    <source>
        <dbReference type="PROSITE" id="PS51733"/>
    </source>
</evidence>
<dbReference type="Pfam" id="PF08279">
    <property type="entry name" value="HTH_11"/>
    <property type="match status" value="1"/>
</dbReference>
<dbReference type="SUPFAM" id="SSF46785">
    <property type="entry name" value="Winged helix' DNA-binding domain"/>
    <property type="match status" value="1"/>
</dbReference>
<gene>
    <name evidence="5" type="primary">birA</name>
    <name evidence="7" type="ORF">SAMN05421659_101277</name>
</gene>
<dbReference type="GO" id="GO:0005524">
    <property type="term" value="F:ATP binding"/>
    <property type="evidence" value="ECO:0007669"/>
    <property type="project" value="UniProtKB-UniRule"/>
</dbReference>
<protein>
    <recommendedName>
        <fullName evidence="5">Bifunctional ligase/repressor BirA</fullName>
    </recommendedName>
    <alternativeName>
        <fullName evidence="5">Biotin--[acetyl-CoA-carboxylase] ligase</fullName>
        <ecNumber evidence="5">6.3.4.15</ecNumber>
    </alternativeName>
    <alternativeName>
        <fullName evidence="5">Biotin--protein ligase</fullName>
    </alternativeName>
    <alternativeName>
        <fullName evidence="5">Biotin-[acetyl-CoA carboxylase] synthetase</fullName>
    </alternativeName>
</protein>
<keyword evidence="8" id="KW-1185">Reference proteome</keyword>
<comment type="catalytic activity">
    <reaction evidence="5">
        <text>biotin + L-lysyl-[protein] + ATP = N(6)-biotinyl-L-lysyl-[protein] + AMP + diphosphate + H(+)</text>
        <dbReference type="Rhea" id="RHEA:11756"/>
        <dbReference type="Rhea" id="RHEA-COMP:9752"/>
        <dbReference type="Rhea" id="RHEA-COMP:10505"/>
        <dbReference type="ChEBI" id="CHEBI:15378"/>
        <dbReference type="ChEBI" id="CHEBI:29969"/>
        <dbReference type="ChEBI" id="CHEBI:30616"/>
        <dbReference type="ChEBI" id="CHEBI:33019"/>
        <dbReference type="ChEBI" id="CHEBI:57586"/>
        <dbReference type="ChEBI" id="CHEBI:83144"/>
        <dbReference type="ChEBI" id="CHEBI:456215"/>
        <dbReference type="EC" id="6.3.4.15"/>
    </reaction>
</comment>
<dbReference type="Gene3D" id="3.30.930.10">
    <property type="entry name" value="Bira Bifunctional Protein, Domain 2"/>
    <property type="match status" value="1"/>
</dbReference>
<keyword evidence="5" id="KW-0678">Repressor</keyword>
<dbReference type="EMBL" id="FOJI01000001">
    <property type="protein sequence ID" value="SEV84426.1"/>
    <property type="molecule type" value="Genomic_DNA"/>
</dbReference>
<keyword evidence="3 5" id="KW-0067">ATP-binding</keyword>
<evidence type="ECO:0000313" key="8">
    <source>
        <dbReference type="Proteomes" id="UP000199701"/>
    </source>
</evidence>
<dbReference type="SUPFAM" id="SSF55681">
    <property type="entry name" value="Class II aaRS and biotin synthetases"/>
    <property type="match status" value="1"/>
</dbReference>
<keyword evidence="5" id="KW-0238">DNA-binding</keyword>
<dbReference type="PANTHER" id="PTHR12835">
    <property type="entry name" value="BIOTIN PROTEIN LIGASE"/>
    <property type="match status" value="1"/>
</dbReference>
<dbReference type="Pfam" id="PF02237">
    <property type="entry name" value="BPL_C"/>
    <property type="match status" value="1"/>
</dbReference>
<keyword evidence="5" id="KW-0804">Transcription</keyword>
<dbReference type="Proteomes" id="UP000199701">
    <property type="component" value="Unassembled WGS sequence"/>
</dbReference>
<keyword evidence="4 5" id="KW-0092">Biotin</keyword>
<keyword evidence="2 5" id="KW-0547">Nucleotide-binding</keyword>
<dbReference type="OrthoDB" id="9807064at2"/>
<dbReference type="InterPro" id="IPR011991">
    <property type="entry name" value="ArsR-like_HTH"/>
</dbReference>
<evidence type="ECO:0000256" key="5">
    <source>
        <dbReference type="HAMAP-Rule" id="MF_00978"/>
    </source>
</evidence>
<evidence type="ECO:0000256" key="3">
    <source>
        <dbReference type="ARBA" id="ARBA00022840"/>
    </source>
</evidence>
<feature type="binding site" evidence="5">
    <location>
        <begin position="117"/>
        <end position="119"/>
    </location>
    <ligand>
        <name>biotin</name>
        <dbReference type="ChEBI" id="CHEBI:57586"/>
    </ligand>
</feature>
<comment type="similarity">
    <text evidence="5">Belongs to the biotin--protein ligase family.</text>
</comment>
<dbReference type="AlphaFoldDB" id="A0A1I0M9M7"/>
<dbReference type="GO" id="GO:0005737">
    <property type="term" value="C:cytoplasm"/>
    <property type="evidence" value="ECO:0007669"/>
    <property type="project" value="TreeGrafter"/>
</dbReference>
<evidence type="ECO:0000256" key="2">
    <source>
        <dbReference type="ARBA" id="ARBA00022741"/>
    </source>
</evidence>
<comment type="function">
    <text evidence="5">Acts both as a biotin--[acetyl-CoA-carboxylase] ligase and a repressor.</text>
</comment>
<dbReference type="NCBIfam" id="TIGR00121">
    <property type="entry name" value="birA_ligase"/>
    <property type="match status" value="1"/>
</dbReference>
<dbReference type="STRING" id="99656.SAMN05421659_101277"/>
<dbReference type="InterPro" id="IPR036390">
    <property type="entry name" value="WH_DNA-bd_sf"/>
</dbReference>
<dbReference type="GO" id="GO:0016740">
    <property type="term" value="F:transferase activity"/>
    <property type="evidence" value="ECO:0007669"/>
    <property type="project" value="UniProtKB-ARBA"/>
</dbReference>
<dbReference type="HAMAP" id="MF_00978">
    <property type="entry name" value="Bifunct_BirA"/>
    <property type="match status" value="1"/>
</dbReference>
<dbReference type="InterPro" id="IPR008988">
    <property type="entry name" value="Transcriptional_repressor_C"/>
</dbReference>